<evidence type="ECO:0000313" key="2">
    <source>
        <dbReference type="EMBL" id="MSS16675.1"/>
    </source>
</evidence>
<comment type="caution">
    <text evidence="2">The sequence shown here is derived from an EMBL/GenBank/DDBJ whole genome shotgun (WGS) entry which is preliminary data.</text>
</comment>
<accession>A0A6L5XB02</accession>
<sequence>MKKILLIFLALTVSRLAIQAQQDKNLEKQLTKFEEFSSKTGVIVKFVDVTLPNLPVSYSTLQTGIRTIMRGSENAYFYRLEEPETSRSVSHIAMIEYSDLVEINKAVSRLVADVDADVAANPDYLENKFKTSDGFEVGYYVSKQQAYWYLKLERYSSSTVFLKRQQDVVDAFEAAQRKIEELRASNGK</sequence>
<name>A0A6L5XB02_9BACT</name>
<dbReference type="RefSeq" id="WP_154327300.1">
    <property type="nucleotide sequence ID" value="NZ_CP045696.1"/>
</dbReference>
<protein>
    <submittedName>
        <fullName evidence="2">Uncharacterized protein</fullName>
    </submittedName>
</protein>
<keyword evidence="3" id="KW-1185">Reference proteome</keyword>
<gene>
    <name evidence="2" type="ORF">FYJ29_02655</name>
</gene>
<organism evidence="2 3">
    <name type="scientific">Sodaliphilus pleomorphus</name>
    <dbReference type="NCBI Taxonomy" id="2606626"/>
    <lineage>
        <taxon>Bacteria</taxon>
        <taxon>Pseudomonadati</taxon>
        <taxon>Bacteroidota</taxon>
        <taxon>Bacteroidia</taxon>
        <taxon>Bacteroidales</taxon>
        <taxon>Muribaculaceae</taxon>
        <taxon>Sodaliphilus</taxon>
    </lineage>
</organism>
<proteinExistence type="predicted"/>
<keyword evidence="1" id="KW-0732">Signal</keyword>
<feature type="signal peptide" evidence="1">
    <location>
        <begin position="1"/>
        <end position="20"/>
    </location>
</feature>
<evidence type="ECO:0000256" key="1">
    <source>
        <dbReference type="SAM" id="SignalP"/>
    </source>
</evidence>
<dbReference type="Proteomes" id="UP000483362">
    <property type="component" value="Unassembled WGS sequence"/>
</dbReference>
<evidence type="ECO:0000313" key="3">
    <source>
        <dbReference type="Proteomes" id="UP000483362"/>
    </source>
</evidence>
<dbReference type="AlphaFoldDB" id="A0A6L5XB02"/>
<dbReference type="EMBL" id="VULT01000003">
    <property type="protein sequence ID" value="MSS16675.1"/>
    <property type="molecule type" value="Genomic_DNA"/>
</dbReference>
<reference evidence="2 3" key="1">
    <citation type="submission" date="2019-08" db="EMBL/GenBank/DDBJ databases">
        <title>In-depth cultivation of the pig gut microbiome towards novel bacterial diversity and tailored functional studies.</title>
        <authorList>
            <person name="Wylensek D."/>
            <person name="Hitch T.C.A."/>
            <person name="Clavel T."/>
        </authorList>
    </citation>
    <scope>NUCLEOTIDE SEQUENCE [LARGE SCALE GENOMIC DNA]</scope>
    <source>
        <strain evidence="2 3">Oil-RF-744-WCA-WT-10</strain>
    </source>
</reference>
<feature type="chain" id="PRO_5026810420" evidence="1">
    <location>
        <begin position="21"/>
        <end position="188"/>
    </location>
</feature>